<dbReference type="PANTHER" id="PTHR43214">
    <property type="entry name" value="TWO-COMPONENT RESPONSE REGULATOR"/>
    <property type="match status" value="1"/>
</dbReference>
<evidence type="ECO:0000256" key="2">
    <source>
        <dbReference type="PROSITE-ProRule" id="PRU00169"/>
    </source>
</evidence>
<dbReference type="Pfam" id="PF00072">
    <property type="entry name" value="Response_reg"/>
    <property type="match status" value="1"/>
</dbReference>
<evidence type="ECO:0000313" key="5">
    <source>
        <dbReference type="Proteomes" id="UP000642829"/>
    </source>
</evidence>
<evidence type="ECO:0000256" key="1">
    <source>
        <dbReference type="ARBA" id="ARBA00023125"/>
    </source>
</evidence>
<feature type="domain" description="Response regulatory" evidence="3">
    <location>
        <begin position="3"/>
        <end position="120"/>
    </location>
</feature>
<reference evidence="4" key="1">
    <citation type="journal article" date="2014" name="Int. J. Syst. Evol. Microbiol.">
        <title>Complete genome sequence of Corynebacterium casei LMG S-19264T (=DSM 44701T), isolated from a smear-ripened cheese.</title>
        <authorList>
            <consortium name="US DOE Joint Genome Institute (JGI-PGF)"/>
            <person name="Walter F."/>
            <person name="Albersmeier A."/>
            <person name="Kalinowski J."/>
            <person name="Ruckert C."/>
        </authorList>
    </citation>
    <scope>NUCLEOTIDE SEQUENCE</scope>
    <source>
        <strain evidence="4">KCTC 12870</strain>
    </source>
</reference>
<gene>
    <name evidence="4" type="ORF">GCM10007047_00910</name>
</gene>
<dbReference type="RefSeq" id="WP_189510670.1">
    <property type="nucleotide sequence ID" value="NZ_BMXG01000001.1"/>
</dbReference>
<dbReference type="EMBL" id="BMXG01000001">
    <property type="protein sequence ID" value="GHB90113.1"/>
    <property type="molecule type" value="Genomic_DNA"/>
</dbReference>
<dbReference type="InterPro" id="IPR058245">
    <property type="entry name" value="NreC/VraR/RcsB-like_REC"/>
</dbReference>
<protein>
    <recommendedName>
        <fullName evidence="3">Response regulatory domain-containing protein</fullName>
    </recommendedName>
</protein>
<dbReference type="AlphaFoldDB" id="A0A8J3D933"/>
<proteinExistence type="predicted"/>
<evidence type="ECO:0000313" key="4">
    <source>
        <dbReference type="EMBL" id="GHB90113.1"/>
    </source>
</evidence>
<dbReference type="Gene3D" id="3.40.50.2300">
    <property type="match status" value="1"/>
</dbReference>
<accession>A0A8J3D933</accession>
<dbReference type="PANTHER" id="PTHR43214:SF43">
    <property type="entry name" value="TWO-COMPONENT RESPONSE REGULATOR"/>
    <property type="match status" value="1"/>
</dbReference>
<dbReference type="GO" id="GO:0003677">
    <property type="term" value="F:DNA binding"/>
    <property type="evidence" value="ECO:0007669"/>
    <property type="project" value="UniProtKB-KW"/>
</dbReference>
<dbReference type="InterPro" id="IPR011006">
    <property type="entry name" value="CheY-like_superfamily"/>
</dbReference>
<organism evidence="4 5">
    <name type="scientific">Cerasicoccus arenae</name>
    <dbReference type="NCBI Taxonomy" id="424488"/>
    <lineage>
        <taxon>Bacteria</taxon>
        <taxon>Pseudomonadati</taxon>
        <taxon>Verrucomicrobiota</taxon>
        <taxon>Opitutia</taxon>
        <taxon>Puniceicoccales</taxon>
        <taxon>Cerasicoccaceae</taxon>
        <taxon>Cerasicoccus</taxon>
    </lineage>
</organism>
<reference evidence="4" key="2">
    <citation type="submission" date="2020-09" db="EMBL/GenBank/DDBJ databases">
        <authorList>
            <person name="Sun Q."/>
            <person name="Kim S."/>
        </authorList>
    </citation>
    <scope>NUCLEOTIDE SEQUENCE</scope>
    <source>
        <strain evidence="4">KCTC 12870</strain>
    </source>
</reference>
<dbReference type="CDD" id="cd17535">
    <property type="entry name" value="REC_NarL-like"/>
    <property type="match status" value="1"/>
</dbReference>
<keyword evidence="5" id="KW-1185">Reference proteome</keyword>
<dbReference type="Proteomes" id="UP000642829">
    <property type="component" value="Unassembled WGS sequence"/>
</dbReference>
<dbReference type="InterPro" id="IPR001789">
    <property type="entry name" value="Sig_transdc_resp-reg_receiver"/>
</dbReference>
<name>A0A8J3D933_9BACT</name>
<dbReference type="PROSITE" id="PS50110">
    <property type="entry name" value="RESPONSE_REGULATORY"/>
    <property type="match status" value="1"/>
</dbReference>
<keyword evidence="1" id="KW-0238">DNA-binding</keyword>
<dbReference type="InterPro" id="IPR039420">
    <property type="entry name" value="WalR-like"/>
</dbReference>
<dbReference type="SMART" id="SM00448">
    <property type="entry name" value="REC"/>
    <property type="match status" value="1"/>
</dbReference>
<dbReference type="SUPFAM" id="SSF52172">
    <property type="entry name" value="CheY-like"/>
    <property type="match status" value="1"/>
</dbReference>
<keyword evidence="2" id="KW-0597">Phosphoprotein</keyword>
<feature type="modified residue" description="4-aspartylphosphate" evidence="2">
    <location>
        <position position="55"/>
    </location>
</feature>
<evidence type="ECO:0000259" key="3">
    <source>
        <dbReference type="PROSITE" id="PS50110"/>
    </source>
</evidence>
<comment type="caution">
    <text evidence="4">The sequence shown here is derived from an EMBL/GenBank/DDBJ whole genome shotgun (WGS) entry which is preliminary data.</text>
</comment>
<dbReference type="GO" id="GO:0000160">
    <property type="term" value="P:phosphorelay signal transduction system"/>
    <property type="evidence" value="ECO:0007669"/>
    <property type="project" value="InterPro"/>
</dbReference>
<sequence length="137" mass="15094">MKSIYVIEDNEILLDLLKSFLETEFSDMTLLGFSINGADAMQKCLKLKPDLVIADVEVPEVNGLEILHLLKMKIPETKIVIFTGKTDTEIIRIANHGHADGFVSKASGLGELENAIRALIKGGSYFSPDVFGKISRE</sequence>